<feature type="transmembrane region" description="Helical" evidence="1">
    <location>
        <begin position="41"/>
        <end position="58"/>
    </location>
</feature>
<dbReference type="RefSeq" id="WP_009583050.1">
    <property type="nucleotide sequence ID" value="NZ_AMZN01000100.1"/>
</dbReference>
<feature type="transmembrane region" description="Helical" evidence="1">
    <location>
        <begin position="271"/>
        <end position="293"/>
    </location>
</feature>
<dbReference type="InterPro" id="IPR049458">
    <property type="entry name" value="EpsG-like"/>
</dbReference>
<feature type="transmembrane region" description="Helical" evidence="1">
    <location>
        <begin position="348"/>
        <end position="367"/>
    </location>
</feature>
<dbReference type="AlphaFoldDB" id="L8JK73"/>
<dbReference type="Pfam" id="PF14897">
    <property type="entry name" value="EpsG"/>
    <property type="match status" value="1"/>
</dbReference>
<feature type="transmembrane region" description="Helical" evidence="1">
    <location>
        <begin position="220"/>
        <end position="243"/>
    </location>
</feature>
<evidence type="ECO:0000313" key="2">
    <source>
        <dbReference type="EMBL" id="ELR68648.1"/>
    </source>
</evidence>
<dbReference type="STRING" id="1237149.C900_00159"/>
<dbReference type="EMBL" id="AMZN01000100">
    <property type="protein sequence ID" value="ELR68648.1"/>
    <property type="molecule type" value="Genomic_DNA"/>
</dbReference>
<feature type="transmembrane region" description="Helical" evidence="1">
    <location>
        <begin position="324"/>
        <end position="341"/>
    </location>
</feature>
<name>L8JK73_9BACT</name>
<accession>L8JK73</accession>
<gene>
    <name evidence="2" type="ORF">C900_00159</name>
</gene>
<keyword evidence="1" id="KW-1133">Transmembrane helix</keyword>
<evidence type="ECO:0000256" key="1">
    <source>
        <dbReference type="SAM" id="Phobius"/>
    </source>
</evidence>
<feature type="transmembrane region" description="Helical" evidence="1">
    <location>
        <begin position="94"/>
        <end position="119"/>
    </location>
</feature>
<protein>
    <recommendedName>
        <fullName evidence="4">EpsG family protein</fullName>
    </recommendedName>
</protein>
<evidence type="ECO:0008006" key="4">
    <source>
        <dbReference type="Google" id="ProtNLM"/>
    </source>
</evidence>
<evidence type="ECO:0000313" key="3">
    <source>
        <dbReference type="Proteomes" id="UP000011135"/>
    </source>
</evidence>
<keyword evidence="3" id="KW-1185">Reference proteome</keyword>
<proteinExistence type="predicted"/>
<sequence>MKRYLNKEYLGYSSIGIFFLLVSPILTFPVILFGLIKRYKLALILLGLSFALISYQIIPRSTSDLAQHYKLFEAFTKMSFDEFLIYLQKRPDFLFYYSLFFFSKTGLSPQWFTAAITYITVNNILRVYHFQFKKSSTSVYIFGIIILLLSIQWSLLFSGLRNYLAFSFVVLAIYNGIILKKRFSFWWIILGCMIHYSSIVFIPIYWLLVKNRNKKNTCKAFFLLSIPFVFLSKDMLLQFIQLFPLPESLVFKMNWYLGKDDIIQEAIKASFAARISFFLQFLWVYFAYVYLLLTIRRTSYLRNIIYTIFFLLNIFFAAPDPFNRFCYVARIFFLLLLLFELKYYRDKIPLYMFSMLMLIYGFVDFYITKDVYFWSLFNTDALTTIGILSKDYFIQPVDPVR</sequence>
<keyword evidence="1" id="KW-0472">Membrane</keyword>
<dbReference type="Proteomes" id="UP000011135">
    <property type="component" value="Unassembled WGS sequence"/>
</dbReference>
<organism evidence="2 3">
    <name type="scientific">Fulvivirga imtechensis AK7</name>
    <dbReference type="NCBI Taxonomy" id="1237149"/>
    <lineage>
        <taxon>Bacteria</taxon>
        <taxon>Pseudomonadati</taxon>
        <taxon>Bacteroidota</taxon>
        <taxon>Cytophagia</taxon>
        <taxon>Cytophagales</taxon>
        <taxon>Fulvivirgaceae</taxon>
        <taxon>Fulvivirga</taxon>
    </lineage>
</organism>
<feature type="transmembrane region" description="Helical" evidence="1">
    <location>
        <begin position="139"/>
        <end position="156"/>
    </location>
</feature>
<feature type="transmembrane region" description="Helical" evidence="1">
    <location>
        <begin position="300"/>
        <end position="318"/>
    </location>
</feature>
<feature type="transmembrane region" description="Helical" evidence="1">
    <location>
        <begin position="12"/>
        <end position="35"/>
    </location>
</feature>
<keyword evidence="1" id="KW-0812">Transmembrane</keyword>
<comment type="caution">
    <text evidence="2">The sequence shown here is derived from an EMBL/GenBank/DDBJ whole genome shotgun (WGS) entry which is preliminary data.</text>
</comment>
<feature type="transmembrane region" description="Helical" evidence="1">
    <location>
        <begin position="185"/>
        <end position="208"/>
    </location>
</feature>
<reference evidence="2 3" key="1">
    <citation type="submission" date="2012-12" db="EMBL/GenBank/DDBJ databases">
        <title>Genome assembly of Fulvivirga imtechensis AK7.</title>
        <authorList>
            <person name="Nupur N."/>
            <person name="Khatri I."/>
            <person name="Kumar R."/>
            <person name="Subramanian S."/>
            <person name="Pinnaka A."/>
        </authorList>
    </citation>
    <scope>NUCLEOTIDE SEQUENCE [LARGE SCALE GENOMIC DNA]</scope>
    <source>
        <strain evidence="2 3">AK7</strain>
    </source>
</reference>